<gene>
    <name evidence="2" type="ORF">Pan189_08270</name>
</gene>
<evidence type="ECO:0000313" key="2">
    <source>
        <dbReference type="EMBL" id="QDT36470.1"/>
    </source>
</evidence>
<keyword evidence="1" id="KW-0812">Transmembrane</keyword>
<evidence type="ECO:0000313" key="3">
    <source>
        <dbReference type="Proteomes" id="UP000317318"/>
    </source>
</evidence>
<dbReference type="KEGG" id="svp:Pan189_08270"/>
<accession>A0A517QY34</accession>
<keyword evidence="3" id="KW-1185">Reference proteome</keyword>
<keyword evidence="1" id="KW-1133">Transmembrane helix</keyword>
<evidence type="ECO:0000256" key="1">
    <source>
        <dbReference type="SAM" id="Phobius"/>
    </source>
</evidence>
<dbReference type="RefSeq" id="WP_145362672.1">
    <property type="nucleotide sequence ID" value="NZ_CP036268.1"/>
</dbReference>
<dbReference type="EMBL" id="CP036268">
    <property type="protein sequence ID" value="QDT36470.1"/>
    <property type="molecule type" value="Genomic_DNA"/>
</dbReference>
<keyword evidence="1" id="KW-0472">Membrane</keyword>
<protein>
    <submittedName>
        <fullName evidence="2">Uncharacterized protein</fullName>
    </submittedName>
</protein>
<proteinExistence type="predicted"/>
<dbReference type="AlphaFoldDB" id="A0A517QY34"/>
<name>A0A517QY34_9PLAN</name>
<feature type="transmembrane region" description="Helical" evidence="1">
    <location>
        <begin position="18"/>
        <end position="42"/>
    </location>
</feature>
<reference evidence="2 3" key="1">
    <citation type="submission" date="2019-02" db="EMBL/GenBank/DDBJ databases">
        <title>Deep-cultivation of Planctomycetes and their phenomic and genomic characterization uncovers novel biology.</title>
        <authorList>
            <person name="Wiegand S."/>
            <person name="Jogler M."/>
            <person name="Boedeker C."/>
            <person name="Pinto D."/>
            <person name="Vollmers J."/>
            <person name="Rivas-Marin E."/>
            <person name="Kohn T."/>
            <person name="Peeters S.H."/>
            <person name="Heuer A."/>
            <person name="Rast P."/>
            <person name="Oberbeckmann S."/>
            <person name="Bunk B."/>
            <person name="Jeske O."/>
            <person name="Meyerdierks A."/>
            <person name="Storesund J.E."/>
            <person name="Kallscheuer N."/>
            <person name="Luecker S."/>
            <person name="Lage O.M."/>
            <person name="Pohl T."/>
            <person name="Merkel B.J."/>
            <person name="Hornburger P."/>
            <person name="Mueller R.-W."/>
            <person name="Bruemmer F."/>
            <person name="Labrenz M."/>
            <person name="Spormann A.M."/>
            <person name="Op den Camp H."/>
            <person name="Overmann J."/>
            <person name="Amann R."/>
            <person name="Jetten M.S.M."/>
            <person name="Mascher T."/>
            <person name="Medema M.H."/>
            <person name="Devos D.P."/>
            <person name="Kaster A.-K."/>
            <person name="Ovreas L."/>
            <person name="Rohde M."/>
            <person name="Galperin M.Y."/>
            <person name="Jogler C."/>
        </authorList>
    </citation>
    <scope>NUCLEOTIDE SEQUENCE [LARGE SCALE GENOMIC DNA]</scope>
    <source>
        <strain evidence="2 3">Pan189</strain>
    </source>
</reference>
<organism evidence="2 3">
    <name type="scientific">Stratiformator vulcanicus</name>
    <dbReference type="NCBI Taxonomy" id="2527980"/>
    <lineage>
        <taxon>Bacteria</taxon>
        <taxon>Pseudomonadati</taxon>
        <taxon>Planctomycetota</taxon>
        <taxon>Planctomycetia</taxon>
        <taxon>Planctomycetales</taxon>
        <taxon>Planctomycetaceae</taxon>
        <taxon>Stratiformator</taxon>
    </lineage>
</organism>
<feature type="transmembrane region" description="Helical" evidence="1">
    <location>
        <begin position="134"/>
        <end position="157"/>
    </location>
</feature>
<feature type="transmembrane region" description="Helical" evidence="1">
    <location>
        <begin position="169"/>
        <end position="191"/>
    </location>
</feature>
<dbReference type="Proteomes" id="UP000317318">
    <property type="component" value="Chromosome"/>
</dbReference>
<sequence length="210" mass="24081">MWYFAEASIVAAEFDWRIFFGGFTAIGIWATAWMQLVLLPFFSRREELHNQFFSSEFPNAVAAIESNRLIPPLARILAQAYQAHRGRSKIDFDTALQLLQDVDFLEDFEQAQAAMSSINNLERFRIKLRLACSVLWYSAASHVLASLLLMLPFFAMISAMDRLKWSLSVLAIVIFSLLWLGTLILTVGWLIRYRQLIGTLTALLETDHTR</sequence>